<evidence type="ECO:0000256" key="2">
    <source>
        <dbReference type="ARBA" id="ARBA00008300"/>
    </source>
</evidence>
<dbReference type="Pfam" id="PF10230">
    <property type="entry name" value="LIDHydrolase"/>
    <property type="match status" value="1"/>
</dbReference>
<dbReference type="Gene3D" id="3.40.50.1820">
    <property type="entry name" value="alpha/beta hydrolase"/>
    <property type="match status" value="1"/>
</dbReference>
<reference evidence="10 11" key="1">
    <citation type="submission" date="2022-11" db="UniProtKB">
        <authorList>
            <consortium name="WormBaseParasite"/>
        </authorList>
    </citation>
    <scope>IDENTIFICATION</scope>
</reference>
<dbReference type="WBParaSite" id="PgR049_g015_t01">
    <property type="protein sequence ID" value="PgR049_g015_t01"/>
    <property type="gene ID" value="PgR049_g015"/>
</dbReference>
<dbReference type="PANTHER" id="PTHR13390:SF0">
    <property type="entry name" value="LIPID DROPLET-ASSOCIATED HYDROLASE"/>
    <property type="match status" value="1"/>
</dbReference>
<keyword evidence="5" id="KW-0378">Hydrolase</keyword>
<dbReference type="EC" id="3.1.1.13" evidence="7"/>
<dbReference type="InterPro" id="IPR029058">
    <property type="entry name" value="AB_hydrolase_fold"/>
</dbReference>
<accession>A0A915BQ99</accession>
<evidence type="ECO:0000256" key="1">
    <source>
        <dbReference type="ARBA" id="ARBA00004502"/>
    </source>
</evidence>
<comment type="similarity">
    <text evidence="2">Belongs to the AB hydrolase superfamily. LDAH family.</text>
</comment>
<evidence type="ECO:0000313" key="11">
    <source>
        <dbReference type="WBParaSite" id="PgR049_g015_t02"/>
    </source>
</evidence>
<dbReference type="SUPFAM" id="SSF53474">
    <property type="entry name" value="alpha/beta-Hydrolases"/>
    <property type="match status" value="1"/>
</dbReference>
<evidence type="ECO:0000313" key="10">
    <source>
        <dbReference type="WBParaSite" id="PgR049_g015_t01"/>
    </source>
</evidence>
<evidence type="ECO:0000313" key="12">
    <source>
        <dbReference type="WBParaSite" id="PgR049_g015_t03"/>
    </source>
</evidence>
<comment type="catalytic activity">
    <reaction evidence="8">
        <text>a cholesterol ester + H2O = cholesterol + a fatty acid + H(+)</text>
        <dbReference type="Rhea" id="RHEA:36403"/>
        <dbReference type="ChEBI" id="CHEBI:15377"/>
        <dbReference type="ChEBI" id="CHEBI:15378"/>
        <dbReference type="ChEBI" id="CHEBI:16113"/>
        <dbReference type="ChEBI" id="CHEBI:17002"/>
        <dbReference type="ChEBI" id="CHEBI:28868"/>
        <dbReference type="EC" id="3.1.1.13"/>
    </reaction>
    <physiologicalReaction direction="left-to-right" evidence="8">
        <dbReference type="Rhea" id="RHEA:36404"/>
    </physiologicalReaction>
</comment>
<evidence type="ECO:0000256" key="5">
    <source>
        <dbReference type="ARBA" id="ARBA00022801"/>
    </source>
</evidence>
<dbReference type="PANTHER" id="PTHR13390">
    <property type="entry name" value="LIPASE"/>
    <property type="match status" value="1"/>
</dbReference>
<dbReference type="WBParaSite" id="PgR049_g015_t03">
    <property type="protein sequence ID" value="PgR049_g015_t03"/>
    <property type="gene ID" value="PgR049_g015"/>
</dbReference>
<dbReference type="GO" id="GO:0005811">
    <property type="term" value="C:lipid droplet"/>
    <property type="evidence" value="ECO:0007669"/>
    <property type="project" value="UniProtKB-SubCell"/>
</dbReference>
<comment type="subcellular location">
    <subcellularLocation>
        <location evidence="1">Lipid droplet</location>
    </subcellularLocation>
</comment>
<organism evidence="9 12">
    <name type="scientific">Parascaris univalens</name>
    <name type="common">Nematode worm</name>
    <dbReference type="NCBI Taxonomy" id="6257"/>
    <lineage>
        <taxon>Eukaryota</taxon>
        <taxon>Metazoa</taxon>
        <taxon>Ecdysozoa</taxon>
        <taxon>Nematoda</taxon>
        <taxon>Chromadorea</taxon>
        <taxon>Rhabditida</taxon>
        <taxon>Spirurina</taxon>
        <taxon>Ascaridomorpha</taxon>
        <taxon>Ascaridoidea</taxon>
        <taxon>Ascarididae</taxon>
        <taxon>Parascaris</taxon>
    </lineage>
</organism>
<dbReference type="GO" id="GO:0004771">
    <property type="term" value="F:sterol ester esterase activity"/>
    <property type="evidence" value="ECO:0007669"/>
    <property type="project" value="UniProtKB-EC"/>
</dbReference>
<keyword evidence="9" id="KW-1185">Reference proteome</keyword>
<name>A0A915BQ99_PARUN</name>
<dbReference type="AlphaFoldDB" id="A0A915BQ99"/>
<sequence>MTWAIQRSVQWLRVAGRWTRISIMGFQLDENIIKIPIDGSDDRRTVILMIPGNPGNEGFYEYFAQEILINLENRKRKTLQTSSNQYIFYTISHLNHVRLPDELDDNDTHKSTDRFNVDDQIRHKIDFCLEYLPRTTRIIIFGHSIGSYIMLRLLSELMENKYNVVCAVALFPTIERMAESPNGQRFCRSFTV</sequence>
<dbReference type="Proteomes" id="UP000887569">
    <property type="component" value="Unplaced"/>
</dbReference>
<keyword evidence="4" id="KW-0551">Lipid droplet</keyword>
<evidence type="ECO:0000256" key="3">
    <source>
        <dbReference type="ARBA" id="ARBA00019242"/>
    </source>
</evidence>
<evidence type="ECO:0000256" key="7">
    <source>
        <dbReference type="ARBA" id="ARBA00039150"/>
    </source>
</evidence>
<proteinExistence type="inferred from homology"/>
<dbReference type="InterPro" id="IPR019363">
    <property type="entry name" value="LDAH"/>
</dbReference>
<dbReference type="WBParaSite" id="PgR049_g015_t02">
    <property type="protein sequence ID" value="PgR049_g015_t02"/>
    <property type="gene ID" value="PgR049_g015"/>
</dbReference>
<dbReference type="GO" id="GO:0019915">
    <property type="term" value="P:lipid storage"/>
    <property type="evidence" value="ECO:0007669"/>
    <property type="project" value="InterPro"/>
</dbReference>
<protein>
    <recommendedName>
        <fullName evidence="3">Lipid droplet-associated hydrolase</fullName>
        <ecNumber evidence="7">3.1.1.13</ecNumber>
    </recommendedName>
    <alternativeName>
        <fullName evidence="6">Lipid droplet-associated serine hydrolase</fullName>
    </alternativeName>
</protein>
<evidence type="ECO:0000256" key="8">
    <source>
        <dbReference type="ARBA" id="ARBA00049527"/>
    </source>
</evidence>
<evidence type="ECO:0000256" key="4">
    <source>
        <dbReference type="ARBA" id="ARBA00022677"/>
    </source>
</evidence>
<evidence type="ECO:0000313" key="9">
    <source>
        <dbReference type="Proteomes" id="UP000887569"/>
    </source>
</evidence>
<evidence type="ECO:0000256" key="6">
    <source>
        <dbReference type="ARBA" id="ARBA00031924"/>
    </source>
</evidence>